<dbReference type="InterPro" id="IPR036938">
    <property type="entry name" value="PAP2/HPO_sf"/>
</dbReference>
<dbReference type="Gene3D" id="1.20.144.10">
    <property type="entry name" value="Phosphatidic acid phosphatase type 2/haloperoxidase"/>
    <property type="match status" value="1"/>
</dbReference>
<feature type="transmembrane region" description="Helical" evidence="1">
    <location>
        <begin position="154"/>
        <end position="173"/>
    </location>
</feature>
<evidence type="ECO:0000259" key="2">
    <source>
        <dbReference type="Pfam" id="PF01569"/>
    </source>
</evidence>
<dbReference type="EMBL" id="JAMOIM010000006">
    <property type="protein sequence ID" value="MCW6508712.1"/>
    <property type="molecule type" value="Genomic_DNA"/>
</dbReference>
<feature type="transmembrane region" description="Helical" evidence="1">
    <location>
        <begin position="125"/>
        <end position="142"/>
    </location>
</feature>
<dbReference type="Proteomes" id="UP001165667">
    <property type="component" value="Unassembled WGS sequence"/>
</dbReference>
<feature type="domain" description="Phosphatidic acid phosphatase type 2/haloperoxidase" evidence="2">
    <location>
        <begin position="70"/>
        <end position="141"/>
    </location>
</feature>
<feature type="transmembrane region" description="Helical" evidence="1">
    <location>
        <begin position="6"/>
        <end position="29"/>
    </location>
</feature>
<keyword evidence="1" id="KW-1133">Transmembrane helix</keyword>
<comment type="caution">
    <text evidence="3">The sequence shown here is derived from an EMBL/GenBank/DDBJ whole genome shotgun (WGS) entry which is preliminary data.</text>
</comment>
<evidence type="ECO:0000256" key="1">
    <source>
        <dbReference type="SAM" id="Phobius"/>
    </source>
</evidence>
<organism evidence="3 4">
    <name type="scientific">Lichenifustis flavocetrariae</name>
    <dbReference type="NCBI Taxonomy" id="2949735"/>
    <lineage>
        <taxon>Bacteria</taxon>
        <taxon>Pseudomonadati</taxon>
        <taxon>Pseudomonadota</taxon>
        <taxon>Alphaproteobacteria</taxon>
        <taxon>Hyphomicrobiales</taxon>
        <taxon>Lichenihabitantaceae</taxon>
        <taxon>Lichenifustis</taxon>
    </lineage>
</organism>
<dbReference type="RefSeq" id="WP_282585078.1">
    <property type="nucleotide sequence ID" value="NZ_JAMOIM010000006.1"/>
</dbReference>
<keyword evidence="1" id="KW-0472">Membrane</keyword>
<accession>A0AA41Z3Q7</accession>
<dbReference type="Pfam" id="PF01569">
    <property type="entry name" value="PAP2"/>
    <property type="match status" value="1"/>
</dbReference>
<feature type="transmembrane region" description="Helical" evidence="1">
    <location>
        <begin position="69"/>
        <end position="91"/>
    </location>
</feature>
<sequence length="195" mass="20145">MDSARYITDFADQAVLLPLAVVIGVAMLASGWQRGALAWTVVISAMLAVMLVLKIWAGACGEILFGDQLQSPSGHTASAASIYGGVIALMLRRTFRRVPLALVCAGVIALLVGATRVLIGAHSVLEVAIGAAVGVAAAVILEQTAGPVPSRLKMMPAVIAVLATVIIFHGLHLPAEAAIRKASVTWMPFGLCRAA</sequence>
<feature type="transmembrane region" description="Helical" evidence="1">
    <location>
        <begin position="36"/>
        <end position="57"/>
    </location>
</feature>
<proteinExistence type="predicted"/>
<keyword evidence="4" id="KW-1185">Reference proteome</keyword>
<gene>
    <name evidence="3" type="ORF">M8523_11855</name>
</gene>
<evidence type="ECO:0000313" key="4">
    <source>
        <dbReference type="Proteomes" id="UP001165667"/>
    </source>
</evidence>
<reference evidence="3" key="1">
    <citation type="submission" date="2022-05" db="EMBL/GenBank/DDBJ databases">
        <authorList>
            <person name="Pankratov T."/>
        </authorList>
    </citation>
    <scope>NUCLEOTIDE SEQUENCE</scope>
    <source>
        <strain evidence="3">BP6-180914</strain>
    </source>
</reference>
<dbReference type="InterPro" id="IPR000326">
    <property type="entry name" value="PAP2/HPO"/>
</dbReference>
<keyword evidence="1" id="KW-0812">Transmembrane</keyword>
<feature type="transmembrane region" description="Helical" evidence="1">
    <location>
        <begin position="98"/>
        <end position="119"/>
    </location>
</feature>
<protein>
    <submittedName>
        <fullName evidence="3">Phosphatase PAP2 family protein</fullName>
    </submittedName>
</protein>
<evidence type="ECO:0000313" key="3">
    <source>
        <dbReference type="EMBL" id="MCW6508712.1"/>
    </source>
</evidence>
<name>A0AA41Z3Q7_9HYPH</name>
<dbReference type="AlphaFoldDB" id="A0AA41Z3Q7"/>
<dbReference type="SUPFAM" id="SSF48317">
    <property type="entry name" value="Acid phosphatase/Vanadium-dependent haloperoxidase"/>
    <property type="match status" value="1"/>
</dbReference>